<gene>
    <name evidence="1" type="primary">soxG-1</name>
    <name evidence="1" type="ORF">GCM10007173_01940</name>
</gene>
<dbReference type="InterPro" id="IPR027266">
    <property type="entry name" value="TrmE/GcvT-like"/>
</dbReference>
<dbReference type="RefSeq" id="WP_096255793.1">
    <property type="nucleotide sequence ID" value="NZ_BMKX01000001.1"/>
</dbReference>
<name>A0ABQ2D6N8_9MICC</name>
<evidence type="ECO:0000313" key="1">
    <source>
        <dbReference type="EMBL" id="GGJ46977.1"/>
    </source>
</evidence>
<comment type="caution">
    <text evidence="1">The sequence shown here is derived from an EMBL/GenBank/DDBJ whole genome shotgun (WGS) entry which is preliminary data.</text>
</comment>
<dbReference type="InterPro" id="IPR006280">
    <property type="entry name" value="SoxG_het"/>
</dbReference>
<dbReference type="Proteomes" id="UP000606115">
    <property type="component" value="Unassembled WGS sequence"/>
</dbReference>
<accession>A0ABQ2D6N8</accession>
<sequence>MAKHSVIESTTELRRSPAAHLDQLMAAATVTGQRAVALREIAFSTQISLRAVPGSAGHQALAQATGVGLPQQVGQVSGDVSGTAVLWLGPDEFSVFNAAGEDLSPTLEAALAEHEGQVTDLSANRTVLELTGQAASLVLRKSCPADLHPRSFAVNQAITTTLANVPILLWRTTENGWYLMPRASFTEHVVHWLVDAMNEFASEPVI</sequence>
<reference evidence="2" key="1">
    <citation type="journal article" date="2019" name="Int. J. Syst. Evol. Microbiol.">
        <title>The Global Catalogue of Microorganisms (GCM) 10K type strain sequencing project: providing services to taxonomists for standard genome sequencing and annotation.</title>
        <authorList>
            <consortium name="The Broad Institute Genomics Platform"/>
            <consortium name="The Broad Institute Genome Sequencing Center for Infectious Disease"/>
            <person name="Wu L."/>
            <person name="Ma J."/>
        </authorList>
    </citation>
    <scope>NUCLEOTIDE SEQUENCE [LARGE SCALE GENOMIC DNA]</scope>
    <source>
        <strain evidence="2">CGMCC 1.3685</strain>
    </source>
</reference>
<evidence type="ECO:0000313" key="2">
    <source>
        <dbReference type="Proteomes" id="UP000606115"/>
    </source>
</evidence>
<dbReference type="EMBL" id="BMKX01000001">
    <property type="protein sequence ID" value="GGJ46977.1"/>
    <property type="molecule type" value="Genomic_DNA"/>
</dbReference>
<organism evidence="1 2">
    <name type="scientific">Glutamicibacter ardleyensis</name>
    <dbReference type="NCBI Taxonomy" id="225894"/>
    <lineage>
        <taxon>Bacteria</taxon>
        <taxon>Bacillati</taxon>
        <taxon>Actinomycetota</taxon>
        <taxon>Actinomycetes</taxon>
        <taxon>Micrococcales</taxon>
        <taxon>Micrococcaceae</taxon>
        <taxon>Glutamicibacter</taxon>
    </lineage>
</organism>
<proteinExistence type="predicted"/>
<dbReference type="GeneID" id="303302611"/>
<protein>
    <submittedName>
        <fullName evidence="1">Sarcosine oxidase subunit gamma</fullName>
    </submittedName>
</protein>
<dbReference type="Gene3D" id="3.30.70.1520">
    <property type="entry name" value="Heterotetrameric sarcosine oxidase"/>
    <property type="match status" value="1"/>
</dbReference>
<dbReference type="InterPro" id="IPR007375">
    <property type="entry name" value="SoxG"/>
</dbReference>
<keyword evidence="2" id="KW-1185">Reference proteome</keyword>
<dbReference type="Gene3D" id="3.30.1360.120">
    <property type="entry name" value="Probable tRNA modification gtpase trme, domain 1"/>
    <property type="match status" value="1"/>
</dbReference>
<dbReference type="SUPFAM" id="SSF103025">
    <property type="entry name" value="Folate-binding domain"/>
    <property type="match status" value="1"/>
</dbReference>
<dbReference type="NCBIfam" id="TIGR01375">
    <property type="entry name" value="soxG"/>
    <property type="match status" value="1"/>
</dbReference>
<dbReference type="Pfam" id="PF04268">
    <property type="entry name" value="SoxG"/>
    <property type="match status" value="1"/>
</dbReference>